<gene>
    <name evidence="2" type="ORF">SELMODRAFT_420354</name>
</gene>
<dbReference type="GO" id="GO:0016836">
    <property type="term" value="F:hydro-lyase activity"/>
    <property type="evidence" value="ECO:0000318"/>
    <property type="project" value="GO_Central"/>
</dbReference>
<keyword evidence="3" id="KW-1185">Reference proteome</keyword>
<dbReference type="InterPro" id="IPR001148">
    <property type="entry name" value="CA_dom"/>
</dbReference>
<proteinExistence type="predicted"/>
<evidence type="ECO:0000313" key="3">
    <source>
        <dbReference type="Proteomes" id="UP000001514"/>
    </source>
</evidence>
<dbReference type="AlphaFoldDB" id="D8SBQ8"/>
<dbReference type="PROSITE" id="PS51144">
    <property type="entry name" value="ALPHA_CA_2"/>
    <property type="match status" value="1"/>
</dbReference>
<protein>
    <recommendedName>
        <fullName evidence="1">Alpha-carbonic anhydrase domain-containing protein</fullName>
    </recommendedName>
</protein>
<dbReference type="SUPFAM" id="SSF51069">
    <property type="entry name" value="Carbonic anhydrase"/>
    <property type="match status" value="1"/>
</dbReference>
<reference evidence="2 3" key="1">
    <citation type="journal article" date="2011" name="Science">
        <title>The Selaginella genome identifies genetic changes associated with the evolution of vascular plants.</title>
        <authorList>
            <person name="Banks J.A."/>
            <person name="Nishiyama T."/>
            <person name="Hasebe M."/>
            <person name="Bowman J.L."/>
            <person name="Gribskov M."/>
            <person name="dePamphilis C."/>
            <person name="Albert V.A."/>
            <person name="Aono N."/>
            <person name="Aoyama T."/>
            <person name="Ambrose B.A."/>
            <person name="Ashton N.W."/>
            <person name="Axtell M.J."/>
            <person name="Barker E."/>
            <person name="Barker M.S."/>
            <person name="Bennetzen J.L."/>
            <person name="Bonawitz N.D."/>
            <person name="Chapple C."/>
            <person name="Cheng C."/>
            <person name="Correa L.G."/>
            <person name="Dacre M."/>
            <person name="DeBarry J."/>
            <person name="Dreyer I."/>
            <person name="Elias M."/>
            <person name="Engstrom E.M."/>
            <person name="Estelle M."/>
            <person name="Feng L."/>
            <person name="Finet C."/>
            <person name="Floyd S.K."/>
            <person name="Frommer W.B."/>
            <person name="Fujita T."/>
            <person name="Gramzow L."/>
            <person name="Gutensohn M."/>
            <person name="Harholt J."/>
            <person name="Hattori M."/>
            <person name="Heyl A."/>
            <person name="Hirai T."/>
            <person name="Hiwatashi Y."/>
            <person name="Ishikawa M."/>
            <person name="Iwata M."/>
            <person name="Karol K.G."/>
            <person name="Koehler B."/>
            <person name="Kolukisaoglu U."/>
            <person name="Kubo M."/>
            <person name="Kurata T."/>
            <person name="Lalonde S."/>
            <person name="Li K."/>
            <person name="Li Y."/>
            <person name="Litt A."/>
            <person name="Lyons E."/>
            <person name="Manning G."/>
            <person name="Maruyama T."/>
            <person name="Michael T.P."/>
            <person name="Mikami K."/>
            <person name="Miyazaki S."/>
            <person name="Morinaga S."/>
            <person name="Murata T."/>
            <person name="Mueller-Roeber B."/>
            <person name="Nelson D.R."/>
            <person name="Obara M."/>
            <person name="Oguri Y."/>
            <person name="Olmstead R.G."/>
            <person name="Onodera N."/>
            <person name="Petersen B.L."/>
            <person name="Pils B."/>
            <person name="Prigge M."/>
            <person name="Rensing S.A."/>
            <person name="Riano-Pachon D.M."/>
            <person name="Roberts A.W."/>
            <person name="Sato Y."/>
            <person name="Scheller H.V."/>
            <person name="Schulz B."/>
            <person name="Schulz C."/>
            <person name="Shakirov E.V."/>
            <person name="Shibagaki N."/>
            <person name="Shinohara N."/>
            <person name="Shippen D.E."/>
            <person name="Soerensen I."/>
            <person name="Sotooka R."/>
            <person name="Sugimoto N."/>
            <person name="Sugita M."/>
            <person name="Sumikawa N."/>
            <person name="Tanurdzic M."/>
            <person name="Theissen G."/>
            <person name="Ulvskov P."/>
            <person name="Wakazuki S."/>
            <person name="Weng J.K."/>
            <person name="Willats W.W."/>
            <person name="Wipf D."/>
            <person name="Wolf P.G."/>
            <person name="Yang L."/>
            <person name="Zimmer A.D."/>
            <person name="Zhu Q."/>
            <person name="Mitros T."/>
            <person name="Hellsten U."/>
            <person name="Loque D."/>
            <person name="Otillar R."/>
            <person name="Salamov A."/>
            <person name="Schmutz J."/>
            <person name="Shapiro H."/>
            <person name="Lindquist E."/>
            <person name="Lucas S."/>
            <person name="Rokhsar D."/>
            <person name="Grigoriev I.V."/>
        </authorList>
    </citation>
    <scope>NUCLEOTIDE SEQUENCE [LARGE SCALE GENOMIC DNA]</scope>
</reference>
<dbReference type="CDD" id="cd03124">
    <property type="entry name" value="alpha_CA_prokaryotic_like"/>
    <property type="match status" value="1"/>
</dbReference>
<dbReference type="Gramene" id="EFJ18430">
    <property type="protein sequence ID" value="EFJ18430"/>
    <property type="gene ID" value="SELMODRAFT_420354"/>
</dbReference>
<dbReference type="PANTHER" id="PTHR18952">
    <property type="entry name" value="CARBONIC ANHYDRASE"/>
    <property type="match status" value="1"/>
</dbReference>
<dbReference type="InterPro" id="IPR036398">
    <property type="entry name" value="CA_dom_sf"/>
</dbReference>
<evidence type="ECO:0000313" key="2">
    <source>
        <dbReference type="EMBL" id="EFJ18430.1"/>
    </source>
</evidence>
<organism evidence="3">
    <name type="scientific">Selaginella moellendorffii</name>
    <name type="common">Spikemoss</name>
    <dbReference type="NCBI Taxonomy" id="88036"/>
    <lineage>
        <taxon>Eukaryota</taxon>
        <taxon>Viridiplantae</taxon>
        <taxon>Streptophyta</taxon>
        <taxon>Embryophyta</taxon>
        <taxon>Tracheophyta</taxon>
        <taxon>Lycopodiopsida</taxon>
        <taxon>Selaginellales</taxon>
        <taxon>Selaginellaceae</taxon>
        <taxon>Selaginella</taxon>
    </lineage>
</organism>
<dbReference type="GO" id="GO:0008270">
    <property type="term" value="F:zinc ion binding"/>
    <property type="evidence" value="ECO:0007669"/>
    <property type="project" value="InterPro"/>
</dbReference>
<dbReference type="SMART" id="SM01057">
    <property type="entry name" value="Carb_anhydrase"/>
    <property type="match status" value="1"/>
</dbReference>
<dbReference type="eggNOG" id="KOG0382">
    <property type="taxonomic scope" value="Eukaryota"/>
</dbReference>
<dbReference type="Pfam" id="PF00194">
    <property type="entry name" value="Carb_anhydrase"/>
    <property type="match status" value="1"/>
</dbReference>
<feature type="domain" description="Alpha-carbonic anhydrase" evidence="1">
    <location>
        <begin position="1"/>
        <end position="270"/>
    </location>
</feature>
<dbReference type="KEGG" id="smo:SELMODRAFT_420354"/>
<dbReference type="InterPro" id="IPR023561">
    <property type="entry name" value="Carbonic_anhydrase_a-class"/>
</dbReference>
<sequence length="270" mass="30384">MEGLQQRQNAISGGHSIRGVCSLKLLQTRYKPTNATLTNLDHDITLEFGDSSSGSLIIDGTLYSVSEYHIHAPSEHTVNGKHLAVEGHLVHRSEDNRLAVVAVMYTIGSEDDPFIDHVEHFLPELSGEQDVQVVDPSLLNIGGKRFFRYVGSQVTWSVLRRPRTISKTQYRLLMNALNMQTSSKYIHLKVFQIPEPENITLYVELLNRLPGPVRPVYLDPVHSFYALMTEKQASILRKKALLRLLCFLKTSYAPAAFGAQLDVLIYLIIS</sequence>
<dbReference type="GO" id="GO:0004089">
    <property type="term" value="F:carbonate dehydratase activity"/>
    <property type="evidence" value="ECO:0007669"/>
    <property type="project" value="InterPro"/>
</dbReference>
<dbReference type="HOGENOM" id="CLU_1032090_0_0_1"/>
<dbReference type="STRING" id="88036.D8SBQ8"/>
<evidence type="ECO:0000259" key="1">
    <source>
        <dbReference type="PROSITE" id="PS51144"/>
    </source>
</evidence>
<dbReference type="PANTHER" id="PTHR18952:SF236">
    <property type="entry name" value="ALPHA CARBONIC ANHYDRASE 1, CHLOROPLASTIC"/>
    <property type="match status" value="1"/>
</dbReference>
<name>D8SBQ8_SELML</name>
<dbReference type="EMBL" id="GL377610">
    <property type="protein sequence ID" value="EFJ18430.1"/>
    <property type="molecule type" value="Genomic_DNA"/>
</dbReference>
<dbReference type="Gene3D" id="3.10.200.10">
    <property type="entry name" value="Alpha carbonic anhydrase"/>
    <property type="match status" value="1"/>
</dbReference>
<accession>D8SBQ8</accession>
<dbReference type="FunCoup" id="D8SBQ8">
    <property type="interactions" value="101"/>
</dbReference>
<dbReference type="InParanoid" id="D8SBQ8"/>
<dbReference type="InterPro" id="IPR041891">
    <property type="entry name" value="Alpha_CA_prokaryot-like"/>
</dbReference>
<dbReference type="Proteomes" id="UP000001514">
    <property type="component" value="Unassembled WGS sequence"/>
</dbReference>